<dbReference type="EMBL" id="FNMV01000011">
    <property type="protein sequence ID" value="SDX53947.1"/>
    <property type="molecule type" value="Genomic_DNA"/>
</dbReference>
<evidence type="ECO:0000256" key="1">
    <source>
        <dbReference type="SAM" id="MobiDB-lite"/>
    </source>
</evidence>
<feature type="compositionally biased region" description="Basic and acidic residues" evidence="1">
    <location>
        <begin position="233"/>
        <end position="246"/>
    </location>
</feature>
<dbReference type="STRING" id="229203.SAMN05444338_111126"/>
<feature type="domain" description="Putative auto-transporter adhesin head GIN" evidence="2">
    <location>
        <begin position="49"/>
        <end position="230"/>
    </location>
</feature>
<evidence type="ECO:0000313" key="4">
    <source>
        <dbReference type="Proteomes" id="UP000198569"/>
    </source>
</evidence>
<dbReference type="Gene3D" id="2.160.20.120">
    <property type="match status" value="1"/>
</dbReference>
<evidence type="ECO:0000259" key="2">
    <source>
        <dbReference type="Pfam" id="PF10988"/>
    </source>
</evidence>
<feature type="compositionally biased region" description="Polar residues" evidence="1">
    <location>
        <begin position="219"/>
        <end position="232"/>
    </location>
</feature>
<keyword evidence="4" id="KW-1185">Reference proteome</keyword>
<name>A0A1H3CII3_9FLAO</name>
<evidence type="ECO:0000313" key="3">
    <source>
        <dbReference type="EMBL" id="SDX53947.1"/>
    </source>
</evidence>
<dbReference type="RefSeq" id="WP_091433692.1">
    <property type="nucleotide sequence ID" value="NZ_FNMV01000011.1"/>
</dbReference>
<reference evidence="4" key="1">
    <citation type="submission" date="2016-10" db="EMBL/GenBank/DDBJ databases">
        <authorList>
            <person name="Varghese N."/>
            <person name="Submissions S."/>
        </authorList>
    </citation>
    <scope>NUCLEOTIDE SEQUENCE [LARGE SCALE GENOMIC DNA]</scope>
    <source>
        <strain evidence="4">DSM 15718</strain>
    </source>
</reference>
<dbReference type="Pfam" id="PF10988">
    <property type="entry name" value="DUF2807"/>
    <property type="match status" value="1"/>
</dbReference>
<feature type="region of interest" description="Disordered" evidence="1">
    <location>
        <begin position="218"/>
        <end position="246"/>
    </location>
</feature>
<organism evidence="3 4">
    <name type="scientific">Flavobacterium degerlachei</name>
    <dbReference type="NCBI Taxonomy" id="229203"/>
    <lineage>
        <taxon>Bacteria</taxon>
        <taxon>Pseudomonadati</taxon>
        <taxon>Bacteroidota</taxon>
        <taxon>Flavobacteriia</taxon>
        <taxon>Flavobacteriales</taxon>
        <taxon>Flavobacteriaceae</taxon>
        <taxon>Flavobacterium</taxon>
    </lineage>
</organism>
<gene>
    <name evidence="3" type="ORF">SAMN05444338_111126</name>
</gene>
<accession>A0A1H3CII3</accession>
<dbReference type="Proteomes" id="UP000198569">
    <property type="component" value="Unassembled WGS sequence"/>
</dbReference>
<dbReference type="InterPro" id="IPR021255">
    <property type="entry name" value="DUF2807"/>
</dbReference>
<protein>
    <submittedName>
        <fullName evidence="3">Putative auto-transporter adhesin, head GIN domain</fullName>
    </submittedName>
</protein>
<dbReference type="OrthoDB" id="1422484at2"/>
<dbReference type="PROSITE" id="PS51257">
    <property type="entry name" value="PROKAR_LIPOPROTEIN"/>
    <property type="match status" value="1"/>
</dbReference>
<proteinExistence type="predicted"/>
<sequence length="246" mass="25959">MLKIITIITKFILVALTALLFSSCNYTVNSKSIKGSGHVTTEKRTVEGDFKSIEVSNAIDLVIEQADQKEIIVEADDNLQNSITTKVENGVLIVACDYNSFINIKSKKVTVKMPIIEELQASSASSITSVNTLKGENVSLRASSAANINVKIKSDNITSKSSSASTISMSGMALTLEAIASSGSTIDAFELLANEVTAKSSSGSSINVHPIVSLKAKASSGSSIDYNNTPQSIEKKSSSGASIDRE</sequence>
<dbReference type="AlphaFoldDB" id="A0A1H3CII3"/>